<feature type="compositionally biased region" description="Acidic residues" evidence="1">
    <location>
        <begin position="282"/>
        <end position="291"/>
    </location>
</feature>
<feature type="compositionally biased region" description="Pro residues" evidence="1">
    <location>
        <begin position="919"/>
        <end position="932"/>
    </location>
</feature>
<evidence type="ECO:0000313" key="3">
    <source>
        <dbReference type="Proteomes" id="UP001465976"/>
    </source>
</evidence>
<feature type="compositionally biased region" description="Basic and acidic residues" evidence="1">
    <location>
        <begin position="99"/>
        <end position="112"/>
    </location>
</feature>
<feature type="compositionally biased region" description="Basic and acidic residues" evidence="1">
    <location>
        <begin position="1038"/>
        <end position="1071"/>
    </location>
</feature>
<feature type="compositionally biased region" description="Low complexity" evidence="1">
    <location>
        <begin position="234"/>
        <end position="249"/>
    </location>
</feature>
<feature type="region of interest" description="Disordered" evidence="1">
    <location>
        <begin position="1036"/>
        <end position="1200"/>
    </location>
</feature>
<evidence type="ECO:0000256" key="1">
    <source>
        <dbReference type="SAM" id="MobiDB-lite"/>
    </source>
</evidence>
<feature type="compositionally biased region" description="Acidic residues" evidence="1">
    <location>
        <begin position="146"/>
        <end position="156"/>
    </location>
</feature>
<keyword evidence="3" id="KW-1185">Reference proteome</keyword>
<feature type="compositionally biased region" description="Polar residues" evidence="1">
    <location>
        <begin position="1123"/>
        <end position="1148"/>
    </location>
</feature>
<feature type="compositionally biased region" description="Polar residues" evidence="1">
    <location>
        <begin position="936"/>
        <end position="945"/>
    </location>
</feature>
<feature type="region of interest" description="Disordered" evidence="1">
    <location>
        <begin position="33"/>
        <end position="474"/>
    </location>
</feature>
<feature type="compositionally biased region" description="Polar residues" evidence="1">
    <location>
        <begin position="1095"/>
        <end position="1104"/>
    </location>
</feature>
<feature type="compositionally biased region" description="Basic and acidic residues" evidence="1">
    <location>
        <begin position="350"/>
        <end position="359"/>
    </location>
</feature>
<name>A0ABR3F066_9AGAR</name>
<feature type="compositionally biased region" description="Basic residues" evidence="1">
    <location>
        <begin position="52"/>
        <end position="77"/>
    </location>
</feature>
<organism evidence="2 3">
    <name type="scientific">Marasmius crinis-equi</name>
    <dbReference type="NCBI Taxonomy" id="585013"/>
    <lineage>
        <taxon>Eukaryota</taxon>
        <taxon>Fungi</taxon>
        <taxon>Dikarya</taxon>
        <taxon>Basidiomycota</taxon>
        <taxon>Agaricomycotina</taxon>
        <taxon>Agaricomycetes</taxon>
        <taxon>Agaricomycetidae</taxon>
        <taxon>Agaricales</taxon>
        <taxon>Marasmiineae</taxon>
        <taxon>Marasmiaceae</taxon>
        <taxon>Marasmius</taxon>
    </lineage>
</organism>
<feature type="compositionally biased region" description="Acidic residues" evidence="1">
    <location>
        <begin position="334"/>
        <end position="346"/>
    </location>
</feature>
<feature type="compositionally biased region" description="Basic and acidic residues" evidence="1">
    <location>
        <begin position="307"/>
        <end position="327"/>
    </location>
</feature>
<accession>A0ABR3F066</accession>
<feature type="compositionally biased region" description="Polar residues" evidence="1">
    <location>
        <begin position="1158"/>
        <end position="1175"/>
    </location>
</feature>
<protein>
    <submittedName>
        <fullName evidence="2">Uncharacterized protein</fullName>
    </submittedName>
</protein>
<feature type="compositionally biased region" description="Polar residues" evidence="1">
    <location>
        <begin position="40"/>
        <end position="49"/>
    </location>
</feature>
<dbReference type="Proteomes" id="UP001465976">
    <property type="component" value="Unassembled WGS sequence"/>
</dbReference>
<dbReference type="EMBL" id="JBAHYK010001303">
    <property type="protein sequence ID" value="KAL0568571.1"/>
    <property type="molecule type" value="Genomic_DNA"/>
</dbReference>
<feature type="region of interest" description="Disordered" evidence="1">
    <location>
        <begin position="836"/>
        <end position="980"/>
    </location>
</feature>
<reference evidence="2 3" key="1">
    <citation type="submission" date="2024-02" db="EMBL/GenBank/DDBJ databases">
        <title>A draft genome for the cacao thread blight pathogen Marasmius crinis-equi.</title>
        <authorList>
            <person name="Cohen S.P."/>
            <person name="Baruah I.K."/>
            <person name="Amoako-Attah I."/>
            <person name="Bukari Y."/>
            <person name="Meinhardt L.W."/>
            <person name="Bailey B.A."/>
        </authorList>
    </citation>
    <scope>NUCLEOTIDE SEQUENCE [LARGE SCALE GENOMIC DNA]</scope>
    <source>
        <strain evidence="2 3">GH-76</strain>
    </source>
</reference>
<comment type="caution">
    <text evidence="2">The sequence shown here is derived from an EMBL/GenBank/DDBJ whole genome shotgun (WGS) entry which is preliminary data.</text>
</comment>
<gene>
    <name evidence="2" type="ORF">V5O48_013408</name>
</gene>
<feature type="compositionally biased region" description="Polar residues" evidence="1">
    <location>
        <begin position="220"/>
        <end position="233"/>
    </location>
</feature>
<sequence length="1200" mass="132890">MPMVSCESLHYHLNPQPLTTTMVETRRNGRTLRSGARAASNLSLSQVQPTRRASKKRATTTKAPAKKTRNAKTTTKKRDREDDESEQDEEIDELDAVEEEKRESEKIVEKTPRPKRRRNARPESPVTHVEEAALEEEERSTAQPAEPEDNEEEQGDESTAATGDKVFVPMPFDSISGSQPPSPRETRQAKRHQPSSRFITPPPPDVVIVRRKVPSKGSDSRSNTGESRSRSVTAQSDQPPAPAPQIQAALRSLSAIREEEEEQEAEDEQEEGIVGDYADGGLAEDVDEEHEVDVVEAQAMVESEDEETRRDEEEPPHFEDDLSDNDHGYYPTSSEEEDEGLDDDLGAPEGSDHGEDGRHAQKRQRKQAGPKTSTKSPVRRSAVSRGKQPAHRSQKRAGGDDKHDTSGATKQQKVQRPVRRSKDNTSVNNLDNPRAERGSGEEGSDEDGDGDGVEDGDGDGDQGATGYKRGPLSDEVKTEAEKIYQTYYNAMMKLADDAEKPHEAIFAHVNDVKADSERAPNPWNAFLAFYNAESDDKKPDDWTPQQWTTHICDIYKQTVASRVDEEDRNDPAVVREAMSDYIEWQEERLANYIEGQKADPAKSKRMLHTVLGPFLKQAQHAWITHGVHVGGYALVTRNNNTSMGPGIAWGVGPEYVAVREAYKAQVSRYLEDMSAAYHVQQMGASQHSVSVMRLFSELRTKAGEAPRERDRRVLAKIYRFDTEELVGKQIAPNSFVNTAFKHKLVIRNWPTGVSVPGVGGFRLTDLSPKALRAIIAPREEFLTKTMNNSLRADDKCNKHFKIEKWDHDLTNLRVYGQRELPLVTDVDGKTLVKAEGSKSYQDAMAKLASDSEEEVPPPPPATKKGRKAAQAKTTTAPPTLPLFADDDEEDSPRQSEAPASKQVPPAKTARDSLPSSHTAPPPLPQPRRPPPTTTLNGLCSVTSSCRDSRPPPPPVNLHTKPRSSGSIHPPPIIAPTVPTPGTATMARYEALKTRNAALPSLPWLPENHAKQSKQLAGDDVEEADYHTADLTNITGQMRKYEREQRERLDAEEREQQERFEEEQKRQERESLYWETYSGAPAEPPMKKRKLGESVPGQQASQSRPTAPLPRRVSVERHPVVMPGTSQPRAIAPSNATSGRPQAFASTPNAIAGPPSQPHCLTSNAAGGPSTKSRTPNGRAASSRPPTHPLLDLKHVLKPRK</sequence>
<evidence type="ECO:0000313" key="2">
    <source>
        <dbReference type="EMBL" id="KAL0568571.1"/>
    </source>
</evidence>
<proteinExistence type="predicted"/>
<feature type="compositionally biased region" description="Acidic residues" evidence="1">
    <location>
        <begin position="81"/>
        <end position="98"/>
    </location>
</feature>
<feature type="compositionally biased region" description="Acidic residues" evidence="1">
    <location>
        <begin position="258"/>
        <end position="273"/>
    </location>
</feature>
<feature type="compositionally biased region" description="Acidic residues" evidence="1">
    <location>
        <begin position="442"/>
        <end position="460"/>
    </location>
</feature>